<accession>A0AAD5WUZ6</accession>
<feature type="compositionally biased region" description="Polar residues" evidence="1">
    <location>
        <begin position="186"/>
        <end position="195"/>
    </location>
</feature>
<feature type="region of interest" description="Disordered" evidence="1">
    <location>
        <begin position="259"/>
        <end position="508"/>
    </location>
</feature>
<feature type="region of interest" description="Disordered" evidence="1">
    <location>
        <begin position="81"/>
        <end position="119"/>
    </location>
</feature>
<feature type="compositionally biased region" description="Basic residues" evidence="1">
    <location>
        <begin position="108"/>
        <end position="117"/>
    </location>
</feature>
<dbReference type="EMBL" id="JAKWBI020000095">
    <property type="protein sequence ID" value="KAJ2902945.1"/>
    <property type="molecule type" value="Genomic_DNA"/>
</dbReference>
<feature type="compositionally biased region" description="Low complexity" evidence="1">
    <location>
        <begin position="262"/>
        <end position="272"/>
    </location>
</feature>
<sequence>MTVAVSRTVTDSFSYTRLHIAPLDESLLKVIIPSAVLPQTRNISYHQIETFPERNYGFVELPTMEAEKIKKRLHGATLKGTKVRIEQANPDDIPEPIGTDEDEDTTKTKKRSKKRKREDKVLEGVELTDRKVKRGWTSADEPKLRRDRKEKDKKDKKDKKVEKDRKKKREKSKYTDEPELLFKTKLTPTAATNATPDEKRKKKKKGTHEVLVHEFETTIKFPTFLKSSAAPVSGSHVAGFVEGKGWVDADDGVVEEVKTKAKAAVAATTPQPKKAKRKELEPQKEDTSSEEDRTASDESDSSSEENEGSQAGSVARPKSSGSANLTIKIPPLTPASSSKVHPLEALYKKSKTDGPPNKSEDGEGSFSFFGGVAGEEDEEGEAQLAGSQMPMTPYTRQELEFRNVRSAAPTPDTAHVNKTFKFWPSQEDVEEEDEGGEADADMMDVSQTENHRQDEEEDEGDGTSKVAGFEEDFYAQRSELNKAWRGARKTSRKEKRYRENKSRGSRAH</sequence>
<keyword evidence="3" id="KW-1185">Reference proteome</keyword>
<feature type="compositionally biased region" description="Basic and acidic residues" evidence="1">
    <location>
        <begin position="172"/>
        <end position="182"/>
    </location>
</feature>
<dbReference type="AlphaFoldDB" id="A0AAD5WUZ6"/>
<reference evidence="2" key="1">
    <citation type="submission" date="2022-07" db="EMBL/GenBank/DDBJ databases">
        <title>Draft genome sequence of Zalerion maritima ATCC 34329, a (micro)plastics degrading marine fungus.</title>
        <authorList>
            <person name="Paco A."/>
            <person name="Goncalves M.F.M."/>
            <person name="Rocha-Santos T.A.P."/>
            <person name="Alves A."/>
        </authorList>
    </citation>
    <scope>NUCLEOTIDE SEQUENCE</scope>
    <source>
        <strain evidence="2">ATCC 34329</strain>
    </source>
</reference>
<feature type="region of interest" description="Disordered" evidence="1">
    <location>
        <begin position="133"/>
        <end position="208"/>
    </location>
</feature>
<feature type="compositionally biased region" description="Acidic residues" evidence="1">
    <location>
        <begin position="92"/>
        <end position="104"/>
    </location>
</feature>
<comment type="caution">
    <text evidence="2">The sequence shown here is derived from an EMBL/GenBank/DDBJ whole genome shotgun (WGS) entry which is preliminary data.</text>
</comment>
<evidence type="ECO:0000313" key="2">
    <source>
        <dbReference type="EMBL" id="KAJ2902945.1"/>
    </source>
</evidence>
<gene>
    <name evidence="2" type="ORF">MKZ38_010597</name>
</gene>
<proteinExistence type="predicted"/>
<name>A0AAD5WUZ6_9PEZI</name>
<feature type="compositionally biased region" description="Acidic residues" evidence="1">
    <location>
        <begin position="297"/>
        <end position="307"/>
    </location>
</feature>
<organism evidence="2 3">
    <name type="scientific">Zalerion maritima</name>
    <dbReference type="NCBI Taxonomy" id="339359"/>
    <lineage>
        <taxon>Eukaryota</taxon>
        <taxon>Fungi</taxon>
        <taxon>Dikarya</taxon>
        <taxon>Ascomycota</taxon>
        <taxon>Pezizomycotina</taxon>
        <taxon>Sordariomycetes</taxon>
        <taxon>Lulworthiomycetidae</taxon>
        <taxon>Lulworthiales</taxon>
        <taxon>Lulworthiaceae</taxon>
        <taxon>Zalerion</taxon>
    </lineage>
</organism>
<feature type="compositionally biased region" description="Basic and acidic residues" evidence="1">
    <location>
        <begin position="140"/>
        <end position="164"/>
    </location>
</feature>
<evidence type="ECO:0000256" key="1">
    <source>
        <dbReference type="SAM" id="MobiDB-lite"/>
    </source>
</evidence>
<dbReference type="Proteomes" id="UP001201980">
    <property type="component" value="Unassembled WGS sequence"/>
</dbReference>
<feature type="compositionally biased region" description="Acidic residues" evidence="1">
    <location>
        <begin position="427"/>
        <end position="442"/>
    </location>
</feature>
<protein>
    <submittedName>
        <fullName evidence="2">Uncharacterized protein</fullName>
    </submittedName>
</protein>
<feature type="compositionally biased region" description="Basic residues" evidence="1">
    <location>
        <begin position="485"/>
        <end position="495"/>
    </location>
</feature>
<feature type="compositionally biased region" description="Basic and acidic residues" evidence="1">
    <location>
        <begin position="278"/>
        <end position="296"/>
    </location>
</feature>
<evidence type="ECO:0000313" key="3">
    <source>
        <dbReference type="Proteomes" id="UP001201980"/>
    </source>
</evidence>